<keyword evidence="3 6" id="KW-0863">Zinc-finger</keyword>
<dbReference type="InterPro" id="IPR019787">
    <property type="entry name" value="Znf_PHD-finger"/>
</dbReference>
<dbReference type="InterPro" id="IPR047365">
    <property type="entry name" value="Tudor_AtPTM-like"/>
</dbReference>
<evidence type="ECO:0000256" key="5">
    <source>
        <dbReference type="ARBA" id="ARBA00023242"/>
    </source>
</evidence>
<dbReference type="SUPFAM" id="SSF57903">
    <property type="entry name" value="FYVE/PHD zinc finger"/>
    <property type="match status" value="2"/>
</dbReference>
<dbReference type="PANTHER" id="PTHR46508">
    <property type="entry name" value="PHD FINGER FAMILY PROTEIN"/>
    <property type="match status" value="1"/>
</dbReference>
<dbReference type="GO" id="GO:0008270">
    <property type="term" value="F:zinc ion binding"/>
    <property type="evidence" value="ECO:0007669"/>
    <property type="project" value="UniProtKB-KW"/>
</dbReference>
<gene>
    <name evidence="10" type="ORF">FPE_LOCUS9047</name>
</gene>
<evidence type="ECO:0000259" key="9">
    <source>
        <dbReference type="PROSITE" id="PS50827"/>
    </source>
</evidence>
<dbReference type="Gene3D" id="3.30.40.10">
    <property type="entry name" value="Zinc/RING finger domain, C3HC4 (zinc finger)"/>
    <property type="match status" value="2"/>
</dbReference>
<dbReference type="GO" id="GO:0000785">
    <property type="term" value="C:chromatin"/>
    <property type="evidence" value="ECO:0007669"/>
    <property type="project" value="UniProtKB-ARBA"/>
</dbReference>
<name>A0AAD1Z6Y6_9LAMI</name>
<comment type="subcellular location">
    <subcellularLocation>
        <location evidence="1">Nucleus</location>
    </subcellularLocation>
</comment>
<dbReference type="PROSITE" id="PS01359">
    <property type="entry name" value="ZF_PHD_1"/>
    <property type="match status" value="1"/>
</dbReference>
<dbReference type="InterPro" id="IPR018501">
    <property type="entry name" value="DDT_dom"/>
</dbReference>
<dbReference type="Pfam" id="PF24294">
    <property type="entry name" value="Chromo_PTM"/>
    <property type="match status" value="1"/>
</dbReference>
<dbReference type="InterPro" id="IPR028942">
    <property type="entry name" value="WHIM1_dom"/>
</dbReference>
<keyword evidence="5" id="KW-0539">Nucleus</keyword>
<feature type="region of interest" description="Disordered" evidence="7">
    <location>
        <begin position="1757"/>
        <end position="1783"/>
    </location>
</feature>
<accession>A0AAD1Z6Y6</accession>
<keyword evidence="4" id="KW-0862">Zinc</keyword>
<dbReference type="Pfam" id="PF02791">
    <property type="entry name" value="DDT"/>
    <property type="match status" value="1"/>
</dbReference>
<dbReference type="Pfam" id="PF00628">
    <property type="entry name" value="PHD"/>
    <property type="match status" value="1"/>
</dbReference>
<dbReference type="SMART" id="SM00249">
    <property type="entry name" value="PHD"/>
    <property type="match status" value="2"/>
</dbReference>
<evidence type="ECO:0000256" key="4">
    <source>
        <dbReference type="ARBA" id="ARBA00022833"/>
    </source>
</evidence>
<feature type="region of interest" description="Disordered" evidence="7">
    <location>
        <begin position="1519"/>
        <end position="1559"/>
    </location>
</feature>
<evidence type="ECO:0000256" key="2">
    <source>
        <dbReference type="ARBA" id="ARBA00022723"/>
    </source>
</evidence>
<feature type="domain" description="DDT" evidence="9">
    <location>
        <begin position="460"/>
        <end position="520"/>
    </location>
</feature>
<dbReference type="GO" id="GO:0005634">
    <property type="term" value="C:nucleus"/>
    <property type="evidence" value="ECO:0007669"/>
    <property type="project" value="UniProtKB-SubCell"/>
</dbReference>
<feature type="domain" description="PHD-type" evidence="8">
    <location>
        <begin position="656"/>
        <end position="703"/>
    </location>
</feature>
<feature type="compositionally biased region" description="Basic residues" evidence="7">
    <location>
        <begin position="1533"/>
        <end position="1559"/>
    </location>
</feature>
<dbReference type="CDD" id="cd20401">
    <property type="entry name" value="Tudor_AtPTM-like"/>
    <property type="match status" value="1"/>
</dbReference>
<dbReference type="Pfam" id="PF21743">
    <property type="entry name" value="PTM_DIR17_Tudor"/>
    <property type="match status" value="1"/>
</dbReference>
<dbReference type="PANTHER" id="PTHR46508:SF5">
    <property type="entry name" value="PHD-FINGER AND DNA BINDING DOMAIN-CONTAINING PROTEIN"/>
    <property type="match status" value="1"/>
</dbReference>
<dbReference type="InterPro" id="IPR011011">
    <property type="entry name" value="Znf_FYVE_PHD"/>
</dbReference>
<reference evidence="10" key="1">
    <citation type="submission" date="2023-05" db="EMBL/GenBank/DDBJ databases">
        <authorList>
            <person name="Huff M."/>
        </authorList>
    </citation>
    <scope>NUCLEOTIDE SEQUENCE</scope>
</reference>
<dbReference type="Pfam" id="PF15612">
    <property type="entry name" value="WHIM1"/>
    <property type="match status" value="1"/>
</dbReference>
<dbReference type="Proteomes" id="UP000834106">
    <property type="component" value="Chromosome 5"/>
</dbReference>
<dbReference type="EMBL" id="OU503040">
    <property type="protein sequence ID" value="CAI9761617.1"/>
    <property type="molecule type" value="Genomic_DNA"/>
</dbReference>
<protein>
    <submittedName>
        <fullName evidence="10">Uncharacterized protein</fullName>
    </submittedName>
</protein>
<evidence type="ECO:0000256" key="6">
    <source>
        <dbReference type="PROSITE-ProRule" id="PRU00146"/>
    </source>
</evidence>
<feature type="region of interest" description="Disordered" evidence="7">
    <location>
        <begin position="64"/>
        <end position="84"/>
    </location>
</feature>
<evidence type="ECO:0000259" key="8">
    <source>
        <dbReference type="PROSITE" id="PS50016"/>
    </source>
</evidence>
<dbReference type="InterPro" id="IPR001965">
    <property type="entry name" value="Znf_PHD"/>
</dbReference>
<dbReference type="SMART" id="SM00571">
    <property type="entry name" value="DDT"/>
    <property type="match status" value="1"/>
</dbReference>
<evidence type="ECO:0000256" key="3">
    <source>
        <dbReference type="ARBA" id="ARBA00022771"/>
    </source>
</evidence>
<evidence type="ECO:0000313" key="11">
    <source>
        <dbReference type="Proteomes" id="UP000834106"/>
    </source>
</evidence>
<keyword evidence="11" id="KW-1185">Reference proteome</keyword>
<dbReference type="Gene3D" id="2.30.30.140">
    <property type="match status" value="1"/>
</dbReference>
<dbReference type="PROSITE" id="PS50016">
    <property type="entry name" value="ZF_PHD_2"/>
    <property type="match status" value="1"/>
</dbReference>
<keyword evidence="2" id="KW-0479">Metal-binding</keyword>
<dbReference type="CDD" id="cd15532">
    <property type="entry name" value="PHD2_CHD_II"/>
    <property type="match status" value="1"/>
</dbReference>
<proteinExistence type="predicted"/>
<dbReference type="InterPro" id="IPR019786">
    <property type="entry name" value="Zinc_finger_PHD-type_CS"/>
</dbReference>
<feature type="compositionally biased region" description="Low complexity" evidence="7">
    <location>
        <begin position="328"/>
        <end position="338"/>
    </location>
</feature>
<dbReference type="InterPro" id="IPR056618">
    <property type="entry name" value="Chromo_PTM"/>
</dbReference>
<dbReference type="PROSITE" id="PS50827">
    <property type="entry name" value="DDT"/>
    <property type="match status" value="1"/>
</dbReference>
<sequence length="1783" mass="199177">MEFVGRKVKKEFEGHGTFFGSVESFDPSTGFFKILYEDGDSEELDLNEISSVLVSPEGLELAREAQPSSVKEPTRRLGRKPRKRSHINTGKIGISVFESGVSGNFGGGSGEMELNAAGFNLNEGLDLNDDGFNNLNDDDERNLGNNCGGGGAKLQGVDLNEAVNLELRNEGMDFNEGVSDDRLGKRKEIIDLNLDVNEDSENFSPENKRVCFDLNFGLSENEIRNSDNIPGQFRENEKFCAEEKKPEREEIGGDDKVILFNVNGENGNENIDLEKIGVSAENCAGRVDFENEVPVSAPRGRRGRKRRGVSEDNINLDVPEMVTMDRGNGNVNINSKNNYENPLESGSGVLDYDKQVPGSAPGGRRGRKRRDVSNNNPTSATPETGLRRSNRRVKRDSFSGQDHVFNTVGLDRVPDQLSSPVISSVCEEKIELLCRKRSEEDVLPPKVELPPSSGNLDINGVSAFDILSVYAFLRSFSTSLFLSPFELDDFVASVKCNNSTLLFDSIHVCLLQTLRKHLELLSNEGDMSASNCLRSHNWDLLDLITWPMFVVEYLLVYSSGYVPGFDLCHLKLSQSDYYKLPMSTKIEILRRLCDDAMDVESIRSEINRRTLATERQVDFDRTMKSDSSKKRKAAIDVASSSCITEEDVGETADWNSDECCLCKMDGNLICCDGCPAAFHSRCVGVVSSCLPEGDWYCPECAINKDKPLMKVEKSIRGAELLGMDPYGRLYYSSCGYLLASELCNDEYSFLYYHKNDLPALIDALQSYPFVNDTIITAISKHWNVTHGVDGSKTDLDARSFSIQSPFPIKGPLSHMLPTPSELHIKDVVTERKSEENSIFSTYPNSIEPEVPDCVNMMLETDNHGTKMENRLASSEGSAEVSQAAINTDIKESGQECSKRGIGISSYDSDIPPKVVNAGNHYLTATTLEVEQKMNLISANHGHALSITKPSEVMPEVHCGENYVNFYEFARTASSVVEELMRKSSDKTSEKIIRSEEEVITGQLKVISSKFAYLRWPNIHSLIANNRKEKCGWCFTCQGPEEERDCLFIINDNGPAVENFTSEVLGIQSRKNRNSHLIDVMCHIICTEDRLQGLLLGPWLDPHYSEVWRKSVLGVSDVASLRSFLLKLESNLHLRALSADWLKYVDSVPTMGSASHVVRNSVRVSTKHGIGRNRARCLELDTTSSSSSANGLSLFWWRGGRISRQLYNWKVLPRSLASKAARQGGCKKIQGILYPDSGEYAKRSKCVAWRASVETSRSVEQLALQVRELDANIRWDDIGNPNLVSKTDKESKKSAKLFKKVTIRRKCSQGSVVRYLLDFGKRRFIPDIVVIHGSMLEDSSSGRKKYWLEESHVPLHLLKMFEEKRIARKSNKTCSGKLCESSMVTNKPFKEKGFSYLFSRAERLENYQCGHCNKNVLIREAVSCQYCKGFFHKRHARKSAGSIISQCTYTCHKCLDGMSVKIGTKKGKSEPPKGKKVSKLLKPLGSRKGKKLCKGRQRVQAQKNKKVQLVVPLRRSARHAKPVVKTSLLDTKIKKQKKRKQAKSKKEKLKKPDKLKKPKNSCWQKKRTPVSYSYWLNGVQLSRRPNDERVMLFRSKLLLVLSGESPSVACTPKCSLCGELEFKSELNYVSCEICGDWFHGDAFDLKAVRVEKLIGFKCHKCLNKSSPVCPYVCAIGSSKAALFPEINVEPDCTGKESTCLSLLDETFADQKLQSNEISNDLFFIDGNHEKQSSVPILDSNQIHASDAKVGLLTTTTEEKTAGVNFSEEGKPPDELVPTEDLAGS</sequence>
<evidence type="ECO:0000256" key="7">
    <source>
        <dbReference type="SAM" id="MobiDB-lite"/>
    </source>
</evidence>
<evidence type="ECO:0000256" key="1">
    <source>
        <dbReference type="ARBA" id="ARBA00004123"/>
    </source>
</evidence>
<organism evidence="10 11">
    <name type="scientific">Fraxinus pennsylvanica</name>
    <dbReference type="NCBI Taxonomy" id="56036"/>
    <lineage>
        <taxon>Eukaryota</taxon>
        <taxon>Viridiplantae</taxon>
        <taxon>Streptophyta</taxon>
        <taxon>Embryophyta</taxon>
        <taxon>Tracheophyta</taxon>
        <taxon>Spermatophyta</taxon>
        <taxon>Magnoliopsida</taxon>
        <taxon>eudicotyledons</taxon>
        <taxon>Gunneridae</taxon>
        <taxon>Pentapetalae</taxon>
        <taxon>asterids</taxon>
        <taxon>lamiids</taxon>
        <taxon>Lamiales</taxon>
        <taxon>Oleaceae</taxon>
        <taxon>Oleeae</taxon>
        <taxon>Fraxinus</taxon>
    </lineage>
</organism>
<feature type="compositionally biased region" description="Polar residues" evidence="7">
    <location>
        <begin position="373"/>
        <end position="382"/>
    </location>
</feature>
<feature type="region of interest" description="Disordered" evidence="7">
    <location>
        <begin position="294"/>
        <end position="398"/>
    </location>
</feature>
<evidence type="ECO:0000313" key="10">
    <source>
        <dbReference type="EMBL" id="CAI9761617.1"/>
    </source>
</evidence>
<dbReference type="InterPro" id="IPR013083">
    <property type="entry name" value="Znf_RING/FYVE/PHD"/>
</dbReference>